<organism evidence="2 3">
    <name type="scientific">Streptomyces anatolicus</name>
    <dbReference type="NCBI Taxonomy" id="2675858"/>
    <lineage>
        <taxon>Bacteria</taxon>
        <taxon>Bacillati</taxon>
        <taxon>Actinomycetota</taxon>
        <taxon>Actinomycetes</taxon>
        <taxon>Kitasatosporales</taxon>
        <taxon>Streptomycetaceae</taxon>
        <taxon>Streptomyces</taxon>
    </lineage>
</organism>
<dbReference type="RefSeq" id="WP_219686812.1">
    <property type="nucleotide sequence ID" value="NZ_WMBF01000006.1"/>
</dbReference>
<accession>A0ABS6YIA8</accession>
<evidence type="ECO:0000256" key="1">
    <source>
        <dbReference type="SAM" id="Phobius"/>
    </source>
</evidence>
<keyword evidence="1" id="KW-0812">Transmembrane</keyword>
<gene>
    <name evidence="2" type="ORF">GKQ77_01830</name>
</gene>
<comment type="caution">
    <text evidence="2">The sequence shown here is derived from an EMBL/GenBank/DDBJ whole genome shotgun (WGS) entry which is preliminary data.</text>
</comment>
<reference evidence="2 3" key="1">
    <citation type="submission" date="2019-11" db="EMBL/GenBank/DDBJ databases">
        <authorList>
            <person name="Ay H."/>
        </authorList>
    </citation>
    <scope>NUCLEOTIDE SEQUENCE [LARGE SCALE GENOMIC DNA]</scope>
    <source>
        <strain evidence="2 3">BG9H</strain>
    </source>
</reference>
<proteinExistence type="predicted"/>
<protein>
    <submittedName>
        <fullName evidence="2">Uncharacterized protein</fullName>
    </submittedName>
</protein>
<dbReference type="Proteomes" id="UP001197114">
    <property type="component" value="Unassembled WGS sequence"/>
</dbReference>
<keyword evidence="3" id="KW-1185">Reference proteome</keyword>
<evidence type="ECO:0000313" key="2">
    <source>
        <dbReference type="EMBL" id="MBW5420311.1"/>
    </source>
</evidence>
<keyword evidence="1" id="KW-1133">Transmembrane helix</keyword>
<sequence>MIDALGTFLAMLGLWLAAGAALATLLVLSTAAALTWAWNTARRRPTRPSWAHGRRAARIYARTRVTAPTGHTAPCRQEPS</sequence>
<feature type="transmembrane region" description="Helical" evidence="1">
    <location>
        <begin position="12"/>
        <end position="38"/>
    </location>
</feature>
<keyword evidence="1" id="KW-0472">Membrane</keyword>
<dbReference type="EMBL" id="WMBF01000006">
    <property type="protein sequence ID" value="MBW5420311.1"/>
    <property type="molecule type" value="Genomic_DNA"/>
</dbReference>
<evidence type="ECO:0000313" key="3">
    <source>
        <dbReference type="Proteomes" id="UP001197114"/>
    </source>
</evidence>
<name>A0ABS6YIA8_9ACTN</name>